<keyword evidence="4" id="KW-0472">Membrane</keyword>
<dbReference type="InterPro" id="IPR011990">
    <property type="entry name" value="TPR-like_helical_dom_sf"/>
</dbReference>
<dbReference type="Pfam" id="PF07980">
    <property type="entry name" value="SusD_RagB"/>
    <property type="match status" value="1"/>
</dbReference>
<name>A0A1W2A8B0_9SPHI</name>
<proteinExistence type="inferred from homology"/>
<dbReference type="PROSITE" id="PS51257">
    <property type="entry name" value="PROKAR_LIPOPROTEIN"/>
    <property type="match status" value="1"/>
</dbReference>
<feature type="signal peptide" evidence="6">
    <location>
        <begin position="1"/>
        <end position="21"/>
    </location>
</feature>
<evidence type="ECO:0000259" key="7">
    <source>
        <dbReference type="Pfam" id="PF07980"/>
    </source>
</evidence>
<reference evidence="9 10" key="1">
    <citation type="submission" date="2017-04" db="EMBL/GenBank/DDBJ databases">
        <authorList>
            <person name="Afonso C.L."/>
            <person name="Miller P.J."/>
            <person name="Scott M.A."/>
            <person name="Spackman E."/>
            <person name="Goraichik I."/>
            <person name="Dimitrov K.M."/>
            <person name="Suarez D.L."/>
            <person name="Swayne D.E."/>
        </authorList>
    </citation>
    <scope>NUCLEOTIDE SEQUENCE [LARGE SCALE GENOMIC DNA]</scope>
    <source>
        <strain evidence="9 10">DSM 19625</strain>
    </source>
</reference>
<dbReference type="EMBL" id="FWYB01000001">
    <property type="protein sequence ID" value="SMC56508.1"/>
    <property type="molecule type" value="Genomic_DNA"/>
</dbReference>
<dbReference type="OrthoDB" id="653598at2"/>
<evidence type="ECO:0000313" key="10">
    <source>
        <dbReference type="Proteomes" id="UP000192678"/>
    </source>
</evidence>
<sequence>MKTFKLLIIAICVLLSTACKKYLDAVPNNKLTVPSSLGDYEKLLDNLEVMNQGVGPNLLEIGTDDYHIGFDEWQSANAKVRASYVWNKDIFEGSSGTDWISMYRAIYYANIVLEGLNALKVDPSQIQQYNRIKGSALFFRAFYFYLLEEVYGMPFNPETIAHELGIPLKMTTKLEEKLPRSTVKTVYQQIEKDLLEAKELLPLSLDFSIPNRPSRLVVYAFLSRMYLTMQNYQQAFDYSNTCLNTYGVLTDYNEKNLNSNVPFRVRIKEVMFDCSSSTYGPYPVDSIFYDAYQTADLRKMAYFRPLSGRLVFKGTYSRSGTSAFLGFATDELYLIRAECGSRLGNQQSAVDDLNTLLVKRYKIGEYIPYGVGAPDEVLKNVLLERRKELVFRGMRWIDLRRLNQDPQTKVTLSRELNGQTYTLEPNSPRYTYPIPPDELVNNPNIIQTER</sequence>
<dbReference type="GO" id="GO:0009279">
    <property type="term" value="C:cell outer membrane"/>
    <property type="evidence" value="ECO:0007669"/>
    <property type="project" value="UniProtKB-SubCell"/>
</dbReference>
<keyword evidence="3 6" id="KW-0732">Signal</keyword>
<accession>A0A1W2A8B0</accession>
<dbReference type="STRING" id="475255.SAMN04488101_101282"/>
<dbReference type="SUPFAM" id="SSF48452">
    <property type="entry name" value="TPR-like"/>
    <property type="match status" value="1"/>
</dbReference>
<dbReference type="RefSeq" id="WP_084286871.1">
    <property type="nucleotide sequence ID" value="NZ_FWYB01000001.1"/>
</dbReference>
<organism evidence="9 10">
    <name type="scientific">Pedobacter nyackensis</name>
    <dbReference type="NCBI Taxonomy" id="475255"/>
    <lineage>
        <taxon>Bacteria</taxon>
        <taxon>Pseudomonadati</taxon>
        <taxon>Bacteroidota</taxon>
        <taxon>Sphingobacteriia</taxon>
        <taxon>Sphingobacteriales</taxon>
        <taxon>Sphingobacteriaceae</taxon>
        <taxon>Pedobacter</taxon>
    </lineage>
</organism>
<dbReference type="Proteomes" id="UP000192678">
    <property type="component" value="Unassembled WGS sequence"/>
</dbReference>
<dbReference type="Gene3D" id="1.25.40.390">
    <property type="match status" value="1"/>
</dbReference>
<evidence type="ECO:0000256" key="3">
    <source>
        <dbReference type="ARBA" id="ARBA00022729"/>
    </source>
</evidence>
<keyword evidence="10" id="KW-1185">Reference proteome</keyword>
<evidence type="ECO:0000256" key="4">
    <source>
        <dbReference type="ARBA" id="ARBA00023136"/>
    </source>
</evidence>
<evidence type="ECO:0000259" key="8">
    <source>
        <dbReference type="Pfam" id="PF14322"/>
    </source>
</evidence>
<comment type="subcellular location">
    <subcellularLocation>
        <location evidence="1">Cell outer membrane</location>
    </subcellularLocation>
</comment>
<feature type="chain" id="PRO_5013275202" evidence="6">
    <location>
        <begin position="22"/>
        <end position="450"/>
    </location>
</feature>
<dbReference type="InterPro" id="IPR012944">
    <property type="entry name" value="SusD_RagB_dom"/>
</dbReference>
<evidence type="ECO:0000256" key="1">
    <source>
        <dbReference type="ARBA" id="ARBA00004442"/>
    </source>
</evidence>
<feature type="domain" description="SusD-like N-terminal" evidence="8">
    <location>
        <begin position="21"/>
        <end position="227"/>
    </location>
</feature>
<gene>
    <name evidence="9" type="ORF">SAMN04488101_101282</name>
</gene>
<protein>
    <submittedName>
        <fullName evidence="9">Starch-binding associating with outer membrane</fullName>
    </submittedName>
</protein>
<comment type="similarity">
    <text evidence="2">Belongs to the SusD family.</text>
</comment>
<dbReference type="Pfam" id="PF14322">
    <property type="entry name" value="SusD-like_3"/>
    <property type="match status" value="1"/>
</dbReference>
<dbReference type="InterPro" id="IPR033985">
    <property type="entry name" value="SusD-like_N"/>
</dbReference>
<feature type="domain" description="RagB/SusD" evidence="7">
    <location>
        <begin position="331"/>
        <end position="448"/>
    </location>
</feature>
<evidence type="ECO:0000256" key="6">
    <source>
        <dbReference type="SAM" id="SignalP"/>
    </source>
</evidence>
<keyword evidence="5" id="KW-0998">Cell outer membrane</keyword>
<dbReference type="AlphaFoldDB" id="A0A1W2A8B0"/>
<evidence type="ECO:0000256" key="5">
    <source>
        <dbReference type="ARBA" id="ARBA00023237"/>
    </source>
</evidence>
<evidence type="ECO:0000313" key="9">
    <source>
        <dbReference type="EMBL" id="SMC56508.1"/>
    </source>
</evidence>
<evidence type="ECO:0000256" key="2">
    <source>
        <dbReference type="ARBA" id="ARBA00006275"/>
    </source>
</evidence>